<organism evidence="5 6">
    <name type="scientific">Gaetbulibacter aquiaggeris</name>
    <dbReference type="NCBI Taxonomy" id="1735373"/>
    <lineage>
        <taxon>Bacteria</taxon>
        <taxon>Pseudomonadati</taxon>
        <taxon>Bacteroidota</taxon>
        <taxon>Flavobacteriia</taxon>
        <taxon>Flavobacteriales</taxon>
        <taxon>Flavobacteriaceae</taxon>
        <taxon>Gaetbulibacter</taxon>
    </lineage>
</organism>
<dbReference type="PANTHER" id="PTHR11358:SF26">
    <property type="entry name" value="GUANIDINO ACID HYDROLASE, MITOCHONDRIAL"/>
    <property type="match status" value="1"/>
</dbReference>
<accession>A0ABW7MN80</accession>
<proteinExistence type="inferred from homology"/>
<comment type="similarity">
    <text evidence="3">Belongs to the arginase family.</text>
</comment>
<keyword evidence="2" id="KW-0378">Hydrolase</keyword>
<evidence type="ECO:0000256" key="1">
    <source>
        <dbReference type="ARBA" id="ARBA00022723"/>
    </source>
</evidence>
<dbReference type="InterPro" id="IPR006035">
    <property type="entry name" value="Ureohydrolase"/>
</dbReference>
<dbReference type="PROSITE" id="PS51409">
    <property type="entry name" value="ARGINASE_2"/>
    <property type="match status" value="1"/>
</dbReference>
<evidence type="ECO:0000256" key="4">
    <source>
        <dbReference type="SAM" id="MobiDB-lite"/>
    </source>
</evidence>
<evidence type="ECO:0000256" key="3">
    <source>
        <dbReference type="PROSITE-ProRule" id="PRU00742"/>
    </source>
</evidence>
<name>A0ABW7MN80_9FLAO</name>
<dbReference type="RefSeq" id="WP_395437109.1">
    <property type="nucleotide sequence ID" value="NZ_JBAWKC010000001.1"/>
</dbReference>
<keyword evidence="6" id="KW-1185">Reference proteome</keyword>
<dbReference type="Pfam" id="PF00491">
    <property type="entry name" value="Arginase"/>
    <property type="match status" value="1"/>
</dbReference>
<sequence length="311" mass="34804">MNNKTYAGIPEEFSKQEQSKIVLIPVSYDGTNSLKGPKNGPEAFLNASEKLNLYDIETDTEVYQQGIYLAEAVTENESAEAMVNAVHQSTKKYIKKNKFVTLIGGDHAVSIGAIRAFNECFDSLTVLHIDAHTNLLKTYQGSAFHKNCALYEASQTTNLIQVGIRSMNAKEKTVVDNEKVYYAHEMAVDDSWMDSAIDQMTGNVFMSLDLSAIDISIMTSVSNPEPGGLFWYETLEFLNKLIQEKNIVGIALVGLSPNEYNASSDFLAARLYYKLLSYKFAEENIGDDYDNSYEGLNQKNNPSKFEDDDEY</sequence>
<comment type="caution">
    <text evidence="5">The sequence shown here is derived from an EMBL/GenBank/DDBJ whole genome shotgun (WGS) entry which is preliminary data.</text>
</comment>
<gene>
    <name evidence="5" type="ORF">V8G56_03690</name>
</gene>
<dbReference type="EMBL" id="JBAWKC010000001">
    <property type="protein sequence ID" value="MFH6767828.1"/>
    <property type="molecule type" value="Genomic_DNA"/>
</dbReference>
<dbReference type="Proteomes" id="UP001610104">
    <property type="component" value="Unassembled WGS sequence"/>
</dbReference>
<protein>
    <submittedName>
        <fullName evidence="5">Arginase family protein</fullName>
    </submittedName>
</protein>
<evidence type="ECO:0000313" key="6">
    <source>
        <dbReference type="Proteomes" id="UP001610104"/>
    </source>
</evidence>
<evidence type="ECO:0000256" key="2">
    <source>
        <dbReference type="ARBA" id="ARBA00022801"/>
    </source>
</evidence>
<reference evidence="5 6" key="1">
    <citation type="submission" date="2024-02" db="EMBL/GenBank/DDBJ databases">
        <title>A Gaetbulibacter species isolated from tidal flats and genomic insights of their niches.</title>
        <authorList>
            <person name="Ye Y."/>
        </authorList>
    </citation>
    <scope>NUCLEOTIDE SEQUENCE [LARGE SCALE GENOMIC DNA]</scope>
    <source>
        <strain evidence="5 6">KEM-8</strain>
    </source>
</reference>
<dbReference type="InterPro" id="IPR023696">
    <property type="entry name" value="Ureohydrolase_dom_sf"/>
</dbReference>
<keyword evidence="1" id="KW-0479">Metal-binding</keyword>
<dbReference type="SUPFAM" id="SSF52768">
    <property type="entry name" value="Arginase/deacetylase"/>
    <property type="match status" value="1"/>
</dbReference>
<feature type="compositionally biased region" description="Polar residues" evidence="4">
    <location>
        <begin position="294"/>
        <end position="303"/>
    </location>
</feature>
<feature type="region of interest" description="Disordered" evidence="4">
    <location>
        <begin position="292"/>
        <end position="311"/>
    </location>
</feature>
<evidence type="ECO:0000313" key="5">
    <source>
        <dbReference type="EMBL" id="MFH6767828.1"/>
    </source>
</evidence>
<dbReference type="Gene3D" id="3.40.800.10">
    <property type="entry name" value="Ureohydrolase domain"/>
    <property type="match status" value="1"/>
</dbReference>
<dbReference type="PANTHER" id="PTHR11358">
    <property type="entry name" value="ARGINASE/AGMATINASE"/>
    <property type="match status" value="1"/>
</dbReference>
<dbReference type="PIRSF" id="PIRSF036979">
    <property type="entry name" value="Arginase"/>
    <property type="match status" value="1"/>
</dbReference>